<evidence type="ECO:0000313" key="3">
    <source>
        <dbReference type="EMBL" id="TWU44317.1"/>
    </source>
</evidence>
<sequence>MKIAVASNDGVSISQHFGRSKCFIVFDVQNKNVENETVRSNTHTAHAKGECDGHHNHEHNHEHSHADIAAALSDCTAVLCYGMGWRAAEALRDSGTEPFVIDGQITPREAVEQYVTGHLKPASDFCRCH</sequence>
<dbReference type="RefSeq" id="WP_146599288.1">
    <property type="nucleotide sequence ID" value="NZ_SJPY01000002.1"/>
</dbReference>
<dbReference type="SUPFAM" id="SSF53146">
    <property type="entry name" value="Nitrogenase accessory factor-like"/>
    <property type="match status" value="1"/>
</dbReference>
<proteinExistence type="predicted"/>
<evidence type="ECO:0000259" key="2">
    <source>
        <dbReference type="Pfam" id="PF02579"/>
    </source>
</evidence>
<gene>
    <name evidence="3" type="ORF">Q31b_18530</name>
</gene>
<dbReference type="OrthoDB" id="280278at2"/>
<name>A0A5C6E8Q9_9BACT</name>
<dbReference type="InterPro" id="IPR051840">
    <property type="entry name" value="NifX/NifY_domain"/>
</dbReference>
<dbReference type="Pfam" id="PF02579">
    <property type="entry name" value="Nitro_FeMo-Co"/>
    <property type="match status" value="1"/>
</dbReference>
<dbReference type="AlphaFoldDB" id="A0A5C6E8Q9"/>
<evidence type="ECO:0000256" key="1">
    <source>
        <dbReference type="SAM" id="MobiDB-lite"/>
    </source>
</evidence>
<dbReference type="PANTHER" id="PTHR33937">
    <property type="entry name" value="IRON-MOLYBDENUM PROTEIN-RELATED-RELATED"/>
    <property type="match status" value="1"/>
</dbReference>
<organism evidence="3 4">
    <name type="scientific">Novipirellula aureliae</name>
    <dbReference type="NCBI Taxonomy" id="2527966"/>
    <lineage>
        <taxon>Bacteria</taxon>
        <taxon>Pseudomonadati</taxon>
        <taxon>Planctomycetota</taxon>
        <taxon>Planctomycetia</taxon>
        <taxon>Pirellulales</taxon>
        <taxon>Pirellulaceae</taxon>
        <taxon>Novipirellula</taxon>
    </lineage>
</organism>
<protein>
    <submittedName>
        <fullName evidence="3">Dinitrogenase iron-molybdenum cofactor</fullName>
    </submittedName>
</protein>
<feature type="domain" description="Dinitrogenase iron-molybdenum cofactor biosynthesis" evidence="2">
    <location>
        <begin position="10"/>
        <end position="115"/>
    </location>
</feature>
<dbReference type="Gene3D" id="3.30.420.130">
    <property type="entry name" value="Dinitrogenase iron-molybdenum cofactor biosynthesis domain"/>
    <property type="match status" value="1"/>
</dbReference>
<dbReference type="EMBL" id="SJPY01000002">
    <property type="protein sequence ID" value="TWU44317.1"/>
    <property type="molecule type" value="Genomic_DNA"/>
</dbReference>
<dbReference type="InterPro" id="IPR003731">
    <property type="entry name" value="Di-Nase_FeMo-co_biosynth"/>
</dbReference>
<feature type="region of interest" description="Disordered" evidence="1">
    <location>
        <begin position="37"/>
        <end position="64"/>
    </location>
</feature>
<reference evidence="3 4" key="1">
    <citation type="submission" date="2019-02" db="EMBL/GenBank/DDBJ databases">
        <title>Deep-cultivation of Planctomycetes and their phenomic and genomic characterization uncovers novel biology.</title>
        <authorList>
            <person name="Wiegand S."/>
            <person name="Jogler M."/>
            <person name="Boedeker C."/>
            <person name="Pinto D."/>
            <person name="Vollmers J."/>
            <person name="Rivas-Marin E."/>
            <person name="Kohn T."/>
            <person name="Peeters S.H."/>
            <person name="Heuer A."/>
            <person name="Rast P."/>
            <person name="Oberbeckmann S."/>
            <person name="Bunk B."/>
            <person name="Jeske O."/>
            <person name="Meyerdierks A."/>
            <person name="Storesund J.E."/>
            <person name="Kallscheuer N."/>
            <person name="Luecker S."/>
            <person name="Lage O.M."/>
            <person name="Pohl T."/>
            <person name="Merkel B.J."/>
            <person name="Hornburger P."/>
            <person name="Mueller R.-W."/>
            <person name="Bruemmer F."/>
            <person name="Labrenz M."/>
            <person name="Spormann A.M."/>
            <person name="Op Den Camp H."/>
            <person name="Overmann J."/>
            <person name="Amann R."/>
            <person name="Jetten M.S.M."/>
            <person name="Mascher T."/>
            <person name="Medema M.H."/>
            <person name="Devos D.P."/>
            <person name="Kaster A.-K."/>
            <person name="Ovreas L."/>
            <person name="Rohde M."/>
            <person name="Galperin M.Y."/>
            <person name="Jogler C."/>
        </authorList>
    </citation>
    <scope>NUCLEOTIDE SEQUENCE [LARGE SCALE GENOMIC DNA]</scope>
    <source>
        <strain evidence="3 4">Q31b</strain>
    </source>
</reference>
<evidence type="ECO:0000313" key="4">
    <source>
        <dbReference type="Proteomes" id="UP000315471"/>
    </source>
</evidence>
<dbReference type="PANTHER" id="PTHR33937:SF2">
    <property type="entry name" value="DINITROGENASE IRON-MOLYBDENUM COFACTOR BIOSYNTHESIS DOMAIN-CONTAINING PROTEIN"/>
    <property type="match status" value="1"/>
</dbReference>
<dbReference type="CDD" id="cd00562">
    <property type="entry name" value="NifX_NifB"/>
    <property type="match status" value="1"/>
</dbReference>
<dbReference type="Proteomes" id="UP000315471">
    <property type="component" value="Unassembled WGS sequence"/>
</dbReference>
<accession>A0A5C6E8Q9</accession>
<keyword evidence="4" id="KW-1185">Reference proteome</keyword>
<dbReference type="InterPro" id="IPR036105">
    <property type="entry name" value="DiNase_FeMo-co_biosyn_sf"/>
</dbReference>
<feature type="compositionally biased region" description="Basic and acidic residues" evidence="1">
    <location>
        <begin position="47"/>
        <end position="64"/>
    </location>
</feature>
<comment type="caution">
    <text evidence="3">The sequence shown here is derived from an EMBL/GenBank/DDBJ whole genome shotgun (WGS) entry which is preliminary data.</text>
</comment>